<sequence length="286" mass="30560">MTQETGSAAENQSVARAIAILDLLADSPPLGVREVARQLDIAPSIALRLLKTLSRANYLEQSGENARYTIGYRAFRTGNAFLGQSTIHSAAMPELHKLADQHINGFLGVLRDHAVVYLATVPSSGPIALNHRPGAQTYLHSTALGKAILAEYTDAEVKQLLSEAPLPKLTPQTKIQIPKLLVELQEVRRLGYAVNEEENRVGVYSAGAVVRNAENQAIGALSGGVPSAGLTDKERSRVIKLVVDAALSASRKLGANIAGDPAGSARVLDRQRTSARNAARIAEPRR</sequence>
<proteinExistence type="predicted"/>
<dbReference type="Pfam" id="PF01614">
    <property type="entry name" value="IclR_C"/>
    <property type="match status" value="1"/>
</dbReference>
<evidence type="ECO:0000256" key="2">
    <source>
        <dbReference type="ARBA" id="ARBA00023125"/>
    </source>
</evidence>
<dbReference type="GO" id="GO:0045892">
    <property type="term" value="P:negative regulation of DNA-templated transcription"/>
    <property type="evidence" value="ECO:0007669"/>
    <property type="project" value="TreeGrafter"/>
</dbReference>
<evidence type="ECO:0000256" key="4">
    <source>
        <dbReference type="SAM" id="MobiDB-lite"/>
    </source>
</evidence>
<dbReference type="InterPro" id="IPR036388">
    <property type="entry name" value="WH-like_DNA-bd_sf"/>
</dbReference>
<name>A0A418VJS3_RHOPL</name>
<dbReference type="Proteomes" id="UP000285523">
    <property type="component" value="Unassembled WGS sequence"/>
</dbReference>
<dbReference type="SUPFAM" id="SSF46785">
    <property type="entry name" value="Winged helix' DNA-binding domain"/>
    <property type="match status" value="1"/>
</dbReference>
<dbReference type="InterPro" id="IPR050707">
    <property type="entry name" value="HTH_MetabolicPath_Reg"/>
</dbReference>
<dbReference type="PANTHER" id="PTHR30136:SF24">
    <property type="entry name" value="HTH-TYPE TRANSCRIPTIONAL REPRESSOR ALLR"/>
    <property type="match status" value="1"/>
</dbReference>
<dbReference type="Pfam" id="PF09339">
    <property type="entry name" value="HTH_IclR"/>
    <property type="match status" value="1"/>
</dbReference>
<evidence type="ECO:0000256" key="1">
    <source>
        <dbReference type="ARBA" id="ARBA00023015"/>
    </source>
</evidence>
<keyword evidence="1" id="KW-0805">Transcription regulation</keyword>
<evidence type="ECO:0000256" key="3">
    <source>
        <dbReference type="ARBA" id="ARBA00023163"/>
    </source>
</evidence>
<keyword evidence="3" id="KW-0804">Transcription</keyword>
<dbReference type="RefSeq" id="WP_119855847.1">
    <property type="nucleotide sequence ID" value="NZ_QYYD01000005.1"/>
</dbReference>
<dbReference type="GO" id="GO:0003700">
    <property type="term" value="F:DNA-binding transcription factor activity"/>
    <property type="evidence" value="ECO:0007669"/>
    <property type="project" value="TreeGrafter"/>
</dbReference>
<comment type="caution">
    <text evidence="7">The sequence shown here is derived from an EMBL/GenBank/DDBJ whole genome shotgun (WGS) entry which is preliminary data.</text>
</comment>
<keyword evidence="2" id="KW-0238">DNA-binding</keyword>
<dbReference type="PROSITE" id="PS51077">
    <property type="entry name" value="HTH_ICLR"/>
    <property type="match status" value="1"/>
</dbReference>
<dbReference type="SMART" id="SM00346">
    <property type="entry name" value="HTH_ICLR"/>
    <property type="match status" value="1"/>
</dbReference>
<dbReference type="InterPro" id="IPR036390">
    <property type="entry name" value="WH_DNA-bd_sf"/>
</dbReference>
<dbReference type="AlphaFoldDB" id="A0A418VJS3"/>
<dbReference type="EMBL" id="QYYD01000005">
    <property type="protein sequence ID" value="RJF76377.1"/>
    <property type="molecule type" value="Genomic_DNA"/>
</dbReference>
<accession>A0A418VJS3</accession>
<dbReference type="InterPro" id="IPR005471">
    <property type="entry name" value="Tscrpt_reg_IclR_N"/>
</dbReference>
<feature type="domain" description="HTH iclR-type" evidence="5">
    <location>
        <begin position="11"/>
        <end position="72"/>
    </location>
</feature>
<organism evidence="7 8">
    <name type="scientific">Rhodopseudomonas palustris</name>
    <dbReference type="NCBI Taxonomy" id="1076"/>
    <lineage>
        <taxon>Bacteria</taxon>
        <taxon>Pseudomonadati</taxon>
        <taxon>Pseudomonadota</taxon>
        <taxon>Alphaproteobacteria</taxon>
        <taxon>Hyphomicrobiales</taxon>
        <taxon>Nitrobacteraceae</taxon>
        <taxon>Rhodopseudomonas</taxon>
    </lineage>
</organism>
<dbReference type="SUPFAM" id="SSF55781">
    <property type="entry name" value="GAF domain-like"/>
    <property type="match status" value="1"/>
</dbReference>
<evidence type="ECO:0000313" key="7">
    <source>
        <dbReference type="EMBL" id="RJF76377.1"/>
    </source>
</evidence>
<evidence type="ECO:0000259" key="6">
    <source>
        <dbReference type="PROSITE" id="PS51078"/>
    </source>
</evidence>
<evidence type="ECO:0000313" key="8">
    <source>
        <dbReference type="Proteomes" id="UP000285523"/>
    </source>
</evidence>
<feature type="domain" description="IclR-ED" evidence="6">
    <location>
        <begin position="73"/>
        <end position="255"/>
    </location>
</feature>
<reference evidence="7 8" key="1">
    <citation type="submission" date="2018-09" db="EMBL/GenBank/DDBJ databases">
        <title>Draft genome sequence of Rhodopseudomonas palustris 2.1.18.</title>
        <authorList>
            <person name="Robertson S.L."/>
            <person name="Meyer T.E."/>
            <person name="Kyndt J.A."/>
        </authorList>
    </citation>
    <scope>NUCLEOTIDE SEQUENCE [LARGE SCALE GENOMIC DNA]</scope>
    <source>
        <strain evidence="7 8">2.1.18</strain>
    </source>
</reference>
<dbReference type="OrthoDB" id="6811967at2"/>
<dbReference type="Gene3D" id="1.10.10.10">
    <property type="entry name" value="Winged helix-like DNA-binding domain superfamily/Winged helix DNA-binding domain"/>
    <property type="match status" value="1"/>
</dbReference>
<dbReference type="PROSITE" id="PS51078">
    <property type="entry name" value="ICLR_ED"/>
    <property type="match status" value="1"/>
</dbReference>
<dbReference type="GO" id="GO:0003677">
    <property type="term" value="F:DNA binding"/>
    <property type="evidence" value="ECO:0007669"/>
    <property type="project" value="UniProtKB-KW"/>
</dbReference>
<protein>
    <submittedName>
        <fullName evidence="7">IclR family transcriptional regulator</fullName>
    </submittedName>
</protein>
<dbReference type="InterPro" id="IPR029016">
    <property type="entry name" value="GAF-like_dom_sf"/>
</dbReference>
<dbReference type="InterPro" id="IPR014757">
    <property type="entry name" value="Tscrpt_reg_IclR_C"/>
</dbReference>
<evidence type="ECO:0000259" key="5">
    <source>
        <dbReference type="PROSITE" id="PS51077"/>
    </source>
</evidence>
<dbReference type="Gene3D" id="3.30.450.40">
    <property type="match status" value="1"/>
</dbReference>
<feature type="region of interest" description="Disordered" evidence="4">
    <location>
        <begin position="262"/>
        <end position="286"/>
    </location>
</feature>
<gene>
    <name evidence="7" type="ORF">D4Q52_07150</name>
</gene>
<dbReference type="PANTHER" id="PTHR30136">
    <property type="entry name" value="HELIX-TURN-HELIX TRANSCRIPTIONAL REGULATOR, ICLR FAMILY"/>
    <property type="match status" value="1"/>
</dbReference>